<evidence type="ECO:0000313" key="1">
    <source>
        <dbReference type="EMBL" id="JAE36767.1"/>
    </source>
</evidence>
<dbReference type="EMBL" id="GBRH01161129">
    <property type="protein sequence ID" value="JAE36767.1"/>
    <property type="molecule type" value="Transcribed_RNA"/>
</dbReference>
<reference evidence="1" key="2">
    <citation type="journal article" date="2015" name="Data Brief">
        <title>Shoot transcriptome of the giant reed, Arundo donax.</title>
        <authorList>
            <person name="Barrero R.A."/>
            <person name="Guerrero F.D."/>
            <person name="Moolhuijzen P."/>
            <person name="Goolsby J.A."/>
            <person name="Tidwell J."/>
            <person name="Bellgard S.E."/>
            <person name="Bellgard M.I."/>
        </authorList>
    </citation>
    <scope>NUCLEOTIDE SEQUENCE</scope>
    <source>
        <tissue evidence="1">Shoot tissue taken approximately 20 cm above the soil surface</tissue>
    </source>
</reference>
<dbReference type="AlphaFoldDB" id="A0A0A9HJ35"/>
<name>A0A0A9HJ35_ARUDO</name>
<reference evidence="1" key="1">
    <citation type="submission" date="2014-09" db="EMBL/GenBank/DDBJ databases">
        <authorList>
            <person name="Magalhaes I.L.F."/>
            <person name="Oliveira U."/>
            <person name="Santos F.R."/>
            <person name="Vidigal T.H.D.A."/>
            <person name="Brescovit A.D."/>
            <person name="Santos A.J."/>
        </authorList>
    </citation>
    <scope>NUCLEOTIDE SEQUENCE</scope>
    <source>
        <tissue evidence="1">Shoot tissue taken approximately 20 cm above the soil surface</tissue>
    </source>
</reference>
<accession>A0A0A9HJ35</accession>
<protein>
    <submittedName>
        <fullName evidence="1">Uncharacterized protein</fullName>
    </submittedName>
</protein>
<sequence>MPPRGSLLVEPQRPMSICPAASAGTNARVPPRRFPPTVYSEVCCPRDGVRVELNSRVICLIRYNPPNKKIEGVIPRTS</sequence>
<proteinExistence type="predicted"/>
<organism evidence="1">
    <name type="scientific">Arundo donax</name>
    <name type="common">Giant reed</name>
    <name type="synonym">Donax arundinaceus</name>
    <dbReference type="NCBI Taxonomy" id="35708"/>
    <lineage>
        <taxon>Eukaryota</taxon>
        <taxon>Viridiplantae</taxon>
        <taxon>Streptophyta</taxon>
        <taxon>Embryophyta</taxon>
        <taxon>Tracheophyta</taxon>
        <taxon>Spermatophyta</taxon>
        <taxon>Magnoliopsida</taxon>
        <taxon>Liliopsida</taxon>
        <taxon>Poales</taxon>
        <taxon>Poaceae</taxon>
        <taxon>PACMAD clade</taxon>
        <taxon>Arundinoideae</taxon>
        <taxon>Arundineae</taxon>
        <taxon>Arundo</taxon>
    </lineage>
</organism>